<feature type="region of interest" description="Disordered" evidence="1">
    <location>
        <begin position="144"/>
        <end position="166"/>
    </location>
</feature>
<evidence type="ECO:0000256" key="1">
    <source>
        <dbReference type="SAM" id="MobiDB-lite"/>
    </source>
</evidence>
<dbReference type="KEGG" id="sla:SERLADRAFT_470615"/>
<dbReference type="Proteomes" id="UP000008064">
    <property type="component" value="Unassembled WGS sequence"/>
</dbReference>
<gene>
    <name evidence="2" type="ORF">SERLADRAFT_470615</name>
</gene>
<reference evidence="2" key="1">
    <citation type="submission" date="2011-04" db="EMBL/GenBank/DDBJ databases">
        <title>Evolution of plant cell wall degrading machinery underlies the functional diversity of forest fungi.</title>
        <authorList>
            <consortium name="US DOE Joint Genome Institute (JGI-PGF)"/>
            <person name="Eastwood D.C."/>
            <person name="Floudas D."/>
            <person name="Binder M."/>
            <person name="Majcherczyk A."/>
            <person name="Schneider P."/>
            <person name="Aerts A."/>
            <person name="Asiegbu F.O."/>
            <person name="Baker S.E."/>
            <person name="Barry K."/>
            <person name="Bendiksby M."/>
            <person name="Blumentritt M."/>
            <person name="Coutinho P.M."/>
            <person name="Cullen D."/>
            <person name="Cullen D."/>
            <person name="Gathman A."/>
            <person name="Goodell B."/>
            <person name="Henrissat B."/>
            <person name="Ihrmark K."/>
            <person name="Kauserud H."/>
            <person name="Kohler A."/>
            <person name="LaButti K."/>
            <person name="Lapidus A."/>
            <person name="Lavin J.L."/>
            <person name="Lee Y.-H."/>
            <person name="Lindquist E."/>
            <person name="Lilly W."/>
            <person name="Lucas S."/>
            <person name="Morin E."/>
            <person name="Murat C."/>
            <person name="Oguiza J.A."/>
            <person name="Park J."/>
            <person name="Pisabarro A.G."/>
            <person name="Riley R."/>
            <person name="Rosling A."/>
            <person name="Salamov A."/>
            <person name="Schmidt O."/>
            <person name="Schmutz J."/>
            <person name="Skrede I."/>
            <person name="Stenlid J."/>
            <person name="Wiebenga A."/>
            <person name="Xie X."/>
            <person name="Kues U."/>
            <person name="Hibbett D.S."/>
            <person name="Hoffmeister D."/>
            <person name="Hogberg N."/>
            <person name="Martin F."/>
            <person name="Grigoriev I.V."/>
            <person name="Watkinson S.C."/>
        </authorList>
    </citation>
    <scope>NUCLEOTIDE SEQUENCE</scope>
    <source>
        <strain evidence="2">S7.9</strain>
    </source>
</reference>
<dbReference type="AlphaFoldDB" id="F8NZJ0"/>
<dbReference type="RefSeq" id="XP_007319772.1">
    <property type="nucleotide sequence ID" value="XM_007319710.1"/>
</dbReference>
<dbReference type="HOGENOM" id="CLU_1603739_0_0_1"/>
<dbReference type="GeneID" id="18819787"/>
<name>F8NZJ0_SERL9</name>
<accession>F8NZJ0</accession>
<proteinExistence type="predicted"/>
<evidence type="ECO:0000313" key="2">
    <source>
        <dbReference type="EMBL" id="EGO24010.1"/>
    </source>
</evidence>
<protein>
    <submittedName>
        <fullName evidence="2">Uncharacterized protein</fullName>
    </submittedName>
</protein>
<organism>
    <name type="scientific">Serpula lacrymans var. lacrymans (strain S7.9)</name>
    <name type="common">Dry rot fungus</name>
    <dbReference type="NCBI Taxonomy" id="578457"/>
    <lineage>
        <taxon>Eukaryota</taxon>
        <taxon>Fungi</taxon>
        <taxon>Dikarya</taxon>
        <taxon>Basidiomycota</taxon>
        <taxon>Agaricomycotina</taxon>
        <taxon>Agaricomycetes</taxon>
        <taxon>Agaricomycetidae</taxon>
        <taxon>Boletales</taxon>
        <taxon>Coniophorineae</taxon>
        <taxon>Serpulaceae</taxon>
        <taxon>Serpula</taxon>
    </lineage>
</organism>
<sequence length="166" mass="17617">MATIHSQARSSFDALSTISTIRPPHRFRPDVPPFLHRRDPSDVPLPADGCSIQLSPSVPAYPSLGMSALRSRASVASLASAASCASITSQSCMLSHDMNEKNVGFLAQARRSSSLLAAQVLAMAGANNSSDRSTVKTVEDSSVAYERSLDSPGRQTKRQVPTGAKF</sequence>
<dbReference type="EMBL" id="GL945435">
    <property type="protein sequence ID" value="EGO24010.1"/>
    <property type="molecule type" value="Genomic_DNA"/>
</dbReference>